<accession>A0A0J9T1H5</accession>
<dbReference type="AlphaFoldDB" id="A0A0J9T1H5"/>
<evidence type="ECO:0000313" key="2">
    <source>
        <dbReference type="Proteomes" id="UP000053327"/>
    </source>
</evidence>
<protein>
    <submittedName>
        <fullName evidence="1">Uncharacterized protein</fullName>
    </submittedName>
</protein>
<gene>
    <name evidence="1" type="ORF">PVBG_05954</name>
</gene>
<dbReference type="OrthoDB" id="10307536at2759"/>
<evidence type="ECO:0000313" key="1">
    <source>
        <dbReference type="EMBL" id="KMZ88846.1"/>
    </source>
</evidence>
<proteinExistence type="predicted"/>
<sequence>MDISLSHEINYPFLKKIWNLFEDFSNELVDDNNVFYVVCDEIAADYSAKISEYKKICKILLKNLESVSLSENKYKSETEDENFEDYMNDRTRCINLNRWLYYYTKIHHVPDDFIEEVFSAMDGLVKLLNNKYKYTKCVYESYSDDYAEPEDIIKLLTFVDNHDVIQSILMNEHSNKIKLQNYKYTMYKYLKTKTQIFRVIQ</sequence>
<dbReference type="Proteomes" id="UP000053327">
    <property type="component" value="Unassembled WGS sequence"/>
</dbReference>
<name>A0A0J9T1H5_PLAV1</name>
<organism evidence="1 2">
    <name type="scientific">Plasmodium vivax (strain Brazil I)</name>
    <dbReference type="NCBI Taxonomy" id="1033975"/>
    <lineage>
        <taxon>Eukaryota</taxon>
        <taxon>Sar</taxon>
        <taxon>Alveolata</taxon>
        <taxon>Apicomplexa</taxon>
        <taxon>Aconoidasida</taxon>
        <taxon>Haemosporida</taxon>
        <taxon>Plasmodiidae</taxon>
        <taxon>Plasmodium</taxon>
        <taxon>Plasmodium (Plasmodium)</taxon>
    </lineage>
</organism>
<dbReference type="EMBL" id="KQ234748">
    <property type="protein sequence ID" value="KMZ88846.1"/>
    <property type="molecule type" value="Genomic_DNA"/>
</dbReference>
<reference evidence="1 2" key="1">
    <citation type="submission" date="2011-08" db="EMBL/GenBank/DDBJ databases">
        <title>The Genome Sequence of Plasmodium vivax Brazil I.</title>
        <authorList>
            <consortium name="The Broad Institute Genome Sequencing Platform"/>
            <consortium name="The Broad Institute Genome Sequencing Center for Infectious Disease"/>
            <person name="Neafsey D."/>
            <person name="Carlton J."/>
            <person name="Barnwell J."/>
            <person name="Collins W."/>
            <person name="Escalante A."/>
            <person name="Mullikin J."/>
            <person name="Saul A."/>
            <person name="Guigo R."/>
            <person name="Camara F."/>
            <person name="Young S.K."/>
            <person name="Zeng Q."/>
            <person name="Gargeya S."/>
            <person name="Fitzgerald M."/>
            <person name="Haas B."/>
            <person name="Abouelleil A."/>
            <person name="Alvarado L."/>
            <person name="Arachchi H.M."/>
            <person name="Berlin A."/>
            <person name="Brown A."/>
            <person name="Chapman S.B."/>
            <person name="Chen Z."/>
            <person name="Dunbar C."/>
            <person name="Freedman E."/>
            <person name="Gearin G."/>
            <person name="Gellesch M."/>
            <person name="Goldberg J."/>
            <person name="Griggs A."/>
            <person name="Gujja S."/>
            <person name="Heiman D."/>
            <person name="Howarth C."/>
            <person name="Larson L."/>
            <person name="Lui A."/>
            <person name="MacDonald P.J.P."/>
            <person name="Montmayeur A."/>
            <person name="Murphy C."/>
            <person name="Neiman D."/>
            <person name="Pearson M."/>
            <person name="Priest M."/>
            <person name="Roberts A."/>
            <person name="Saif S."/>
            <person name="Shea T."/>
            <person name="Shenoy N."/>
            <person name="Sisk P."/>
            <person name="Stolte C."/>
            <person name="Sykes S."/>
            <person name="Wortman J."/>
            <person name="Nusbaum C."/>
            <person name="Birren B."/>
        </authorList>
    </citation>
    <scope>NUCLEOTIDE SEQUENCE [LARGE SCALE GENOMIC DNA]</scope>
    <source>
        <strain evidence="1 2">Brazil I</strain>
    </source>
</reference>